<evidence type="ECO:0000259" key="1">
    <source>
        <dbReference type="Pfam" id="PF13490"/>
    </source>
</evidence>
<reference evidence="2" key="2">
    <citation type="journal article" date="2012" name="PLoS ONE">
        <title>A Deeply Branching Thermophilic Bacterium with an Ancient Acetyl-CoA Pathway Dominates a Subsurface Ecosystem.</title>
        <authorList>
            <person name="Takami H."/>
            <person name="Noguchi H."/>
            <person name="Takaki Y."/>
            <person name="Uchiyama I."/>
            <person name="Toyoda A."/>
            <person name="Nishi S."/>
            <person name="Chee G.-J."/>
            <person name="Arai W."/>
            <person name="Nunoura T."/>
            <person name="Itoh T."/>
            <person name="Hattori M."/>
            <person name="Takai K."/>
        </authorList>
    </citation>
    <scope>NUCLEOTIDE SEQUENCE</scope>
</reference>
<protein>
    <recommendedName>
        <fullName evidence="1">Putative zinc-finger domain-containing protein</fullName>
    </recommendedName>
</protein>
<gene>
    <name evidence="2" type="ORF">HGMM_F01E02C05</name>
</gene>
<dbReference type="AlphaFoldDB" id="H5S8H6"/>
<accession>H5S8H6</accession>
<dbReference type="InterPro" id="IPR041916">
    <property type="entry name" value="Anti_sigma_zinc_sf"/>
</dbReference>
<name>H5S8H6_9BACT</name>
<proteinExistence type="predicted"/>
<evidence type="ECO:0000313" key="2">
    <source>
        <dbReference type="EMBL" id="BAL52462.1"/>
    </source>
</evidence>
<dbReference type="Gene3D" id="1.10.10.1320">
    <property type="entry name" value="Anti-sigma factor, zinc-finger domain"/>
    <property type="match status" value="1"/>
</dbReference>
<dbReference type="Pfam" id="PF13490">
    <property type="entry name" value="zf-HC2"/>
    <property type="match status" value="1"/>
</dbReference>
<dbReference type="EMBL" id="AP011629">
    <property type="protein sequence ID" value="BAL52462.1"/>
    <property type="molecule type" value="Genomic_DNA"/>
</dbReference>
<dbReference type="InterPro" id="IPR027383">
    <property type="entry name" value="Znf_put"/>
</dbReference>
<sequence>MRCSHELRELLPWYANGTLKTEERAQVEAHLARCARCQRELHELQRIKELVALSVERAPEPSEELFARTIEQIRTEGRHTIAQLSWQIFALGFSLGVLYERGRVKLEPQIEAFGWELKSRKG</sequence>
<organism evidence="2">
    <name type="scientific">uncultured Acetothermia bacterium</name>
    <dbReference type="NCBI Taxonomy" id="236499"/>
    <lineage>
        <taxon>Bacteria</taxon>
        <taxon>Candidatus Bipolaricaulota</taxon>
        <taxon>environmental samples</taxon>
    </lineage>
</organism>
<reference evidence="2" key="1">
    <citation type="journal article" date="2005" name="Environ. Microbiol.">
        <title>Genetic and functional properties of uncultivated thermophilic crenarchaeotes from a subsurface gold mine as revealed by analysis of genome fragments.</title>
        <authorList>
            <person name="Nunoura T."/>
            <person name="Hirayama H."/>
            <person name="Takami H."/>
            <person name="Oida H."/>
            <person name="Nishi S."/>
            <person name="Shimamura S."/>
            <person name="Suzuki Y."/>
            <person name="Inagaki F."/>
            <person name="Takai K."/>
            <person name="Nealson K.H."/>
            <person name="Horikoshi K."/>
        </authorList>
    </citation>
    <scope>NUCLEOTIDE SEQUENCE</scope>
</reference>
<feature type="domain" description="Putative zinc-finger" evidence="1">
    <location>
        <begin position="5"/>
        <end position="38"/>
    </location>
</feature>